<dbReference type="KEGG" id="talb:FTW19_06975"/>
<feature type="chain" id="PRO_5022963192" description="SRPBCC family protein" evidence="2">
    <location>
        <begin position="23"/>
        <end position="360"/>
    </location>
</feature>
<dbReference type="SUPFAM" id="SSF55961">
    <property type="entry name" value="Bet v1-like"/>
    <property type="match status" value="2"/>
</dbReference>
<keyword evidence="4" id="KW-1185">Reference proteome</keyword>
<dbReference type="EMBL" id="CP042806">
    <property type="protein sequence ID" value="QEE27758.1"/>
    <property type="molecule type" value="Genomic_DNA"/>
</dbReference>
<dbReference type="InterPro" id="IPR023393">
    <property type="entry name" value="START-like_dom_sf"/>
</dbReference>
<dbReference type="InterPro" id="IPR019587">
    <property type="entry name" value="Polyketide_cyclase/dehydratase"/>
</dbReference>
<dbReference type="PROSITE" id="PS51257">
    <property type="entry name" value="PROKAR_LIPOPROTEIN"/>
    <property type="match status" value="1"/>
</dbReference>
<name>A0A5B9E6V3_9BACT</name>
<evidence type="ECO:0008006" key="5">
    <source>
        <dbReference type="Google" id="ProtNLM"/>
    </source>
</evidence>
<dbReference type="AlphaFoldDB" id="A0A5B9E6V3"/>
<dbReference type="PANTHER" id="PTHR39332:SF7">
    <property type="entry name" value="SRPBCC FAMILY PROTEIN"/>
    <property type="match status" value="1"/>
</dbReference>
<feature type="signal peptide" evidence="2">
    <location>
        <begin position="1"/>
        <end position="22"/>
    </location>
</feature>
<dbReference type="CDD" id="cd07821">
    <property type="entry name" value="PYR_PYL_RCAR_like"/>
    <property type="match status" value="1"/>
</dbReference>
<dbReference type="Gene3D" id="3.30.530.20">
    <property type="match status" value="2"/>
</dbReference>
<sequence length="360" mass="39370">MFKVHLSLSACALLACSAIALAQAPAAAPAARPAPPPLESPNPHYVSFVLTQDVNASADTVWARVGKYCDIGEWGFPCTILQGPGNEIGSVRSIQNEVMVGKTRYSYTYAQAPRQGVTYNLYHATLEVVPVTAKTSRLEYSFLYDNSMLTDDAARNTEIATRKMRFTGFLKNMKTLSEGGKLEKPTAPPPVLSTAPWLVAEPHYVTIPMSIDVNAPADKVWARIGKYCDIGEWGFPGCTITSGKDGELGAIRTIGNEVLVGKTKYSYIYTQPKRAGSNYIMYHGDLEAEPLTATTTRLNYTLLYDNSALPDDAAKQKDIENRRTRFTQMLENMKLLAEGKPLPEGAVRRPTPPAAATTPR</sequence>
<evidence type="ECO:0000313" key="4">
    <source>
        <dbReference type="Proteomes" id="UP000321820"/>
    </source>
</evidence>
<dbReference type="RefSeq" id="WP_147646948.1">
    <property type="nucleotide sequence ID" value="NZ_CP042806.1"/>
</dbReference>
<dbReference type="PANTHER" id="PTHR39332">
    <property type="entry name" value="BLL4707 PROTEIN"/>
    <property type="match status" value="1"/>
</dbReference>
<feature type="region of interest" description="Disordered" evidence="1">
    <location>
        <begin position="337"/>
        <end position="360"/>
    </location>
</feature>
<proteinExistence type="predicted"/>
<reference evidence="3 4" key="1">
    <citation type="submission" date="2019-08" db="EMBL/GenBank/DDBJ databases">
        <title>Complete genome sequence of Terriglobus albidus strain ORNL.</title>
        <authorList>
            <person name="Podar M."/>
        </authorList>
    </citation>
    <scope>NUCLEOTIDE SEQUENCE [LARGE SCALE GENOMIC DNA]</scope>
    <source>
        <strain evidence="3 4">ORNL</strain>
    </source>
</reference>
<evidence type="ECO:0000256" key="1">
    <source>
        <dbReference type="SAM" id="MobiDB-lite"/>
    </source>
</evidence>
<accession>A0A5B9E6V3</accession>
<protein>
    <recommendedName>
        <fullName evidence="5">SRPBCC family protein</fullName>
    </recommendedName>
</protein>
<dbReference type="Pfam" id="PF10604">
    <property type="entry name" value="Polyketide_cyc2"/>
    <property type="match status" value="1"/>
</dbReference>
<evidence type="ECO:0000313" key="3">
    <source>
        <dbReference type="EMBL" id="QEE27758.1"/>
    </source>
</evidence>
<dbReference type="OrthoDB" id="1364128at2"/>
<organism evidence="3 4">
    <name type="scientific">Terriglobus albidus</name>
    <dbReference type="NCBI Taxonomy" id="1592106"/>
    <lineage>
        <taxon>Bacteria</taxon>
        <taxon>Pseudomonadati</taxon>
        <taxon>Acidobacteriota</taxon>
        <taxon>Terriglobia</taxon>
        <taxon>Terriglobales</taxon>
        <taxon>Acidobacteriaceae</taxon>
        <taxon>Terriglobus</taxon>
    </lineage>
</organism>
<dbReference type="Proteomes" id="UP000321820">
    <property type="component" value="Chromosome"/>
</dbReference>
<keyword evidence="2" id="KW-0732">Signal</keyword>
<gene>
    <name evidence="3" type="ORF">FTW19_06975</name>
</gene>
<evidence type="ECO:0000256" key="2">
    <source>
        <dbReference type="SAM" id="SignalP"/>
    </source>
</evidence>